<dbReference type="Proteomes" id="UP000595894">
    <property type="component" value="Chromosome"/>
</dbReference>
<protein>
    <submittedName>
        <fullName evidence="2">EpsI family protein</fullName>
    </submittedName>
</protein>
<dbReference type="AlphaFoldDB" id="A0A974S4W6"/>
<sequence length="242" mass="26372">MSDTVVKTGVGGTRRTASRPGFVGSRRELLIGGGFLVAAATALAMKPRNQLNMLGKGNIETLVPNTIGDWSFVAASGLVLPPEDQLEKQLYSQLLTRTYTNPRGVQMMLLIAYNGSQDGVVQVHRPEVCYPAGGFKLTQIDEHAIPIAKDITLPSRFIVAETGMRREQIIYWTRLGTAFPRQWSEQRLAVFEQNLEGNIPDGLLVRISSVSPDVGAADLDAFARDLYASVGTTMRSVLVGPR</sequence>
<evidence type="ECO:0000313" key="3">
    <source>
        <dbReference type="Proteomes" id="UP000595894"/>
    </source>
</evidence>
<dbReference type="RefSeq" id="WP_202094986.1">
    <property type="nucleotide sequence ID" value="NZ_CP061035.1"/>
</dbReference>
<dbReference type="KEGG" id="sari:H5J25_04775"/>
<dbReference type="NCBIfam" id="TIGR02914">
    <property type="entry name" value="EpsI_fam"/>
    <property type="match status" value="1"/>
</dbReference>
<feature type="domain" description="Methanolan biosynthesis EpsI" evidence="1">
    <location>
        <begin position="34"/>
        <end position="230"/>
    </location>
</feature>
<dbReference type="InterPro" id="IPR054654">
    <property type="entry name" value="EpsI_type_V_pred"/>
</dbReference>
<dbReference type="Pfam" id="PF11984">
    <property type="entry name" value="DUF3485"/>
    <property type="match status" value="1"/>
</dbReference>
<organism evidence="2 3">
    <name type="scientific">Sphingomonas aliaeris</name>
    <dbReference type="NCBI Taxonomy" id="2759526"/>
    <lineage>
        <taxon>Bacteria</taxon>
        <taxon>Pseudomonadati</taxon>
        <taxon>Pseudomonadota</taxon>
        <taxon>Alphaproteobacteria</taxon>
        <taxon>Sphingomonadales</taxon>
        <taxon>Sphingomonadaceae</taxon>
        <taxon>Sphingomonas</taxon>
    </lineage>
</organism>
<gene>
    <name evidence="2" type="primary">epsI</name>
    <name evidence="2" type="ORF">H5J25_04775</name>
</gene>
<dbReference type="NCBIfam" id="NF045608">
    <property type="entry name" value="EpsI_type_V"/>
    <property type="match status" value="1"/>
</dbReference>
<evidence type="ECO:0000259" key="1">
    <source>
        <dbReference type="Pfam" id="PF11984"/>
    </source>
</evidence>
<dbReference type="EMBL" id="CP061035">
    <property type="protein sequence ID" value="QQV78057.1"/>
    <property type="molecule type" value="Genomic_DNA"/>
</dbReference>
<evidence type="ECO:0000313" key="2">
    <source>
        <dbReference type="EMBL" id="QQV78057.1"/>
    </source>
</evidence>
<reference evidence="3" key="1">
    <citation type="submission" date="2020-09" db="EMBL/GenBank/DDBJ databases">
        <title>Sphingomonas sp., a new species isolated from pork steak.</title>
        <authorList>
            <person name="Heidler von Heilborn D."/>
        </authorList>
    </citation>
    <scope>NUCLEOTIDE SEQUENCE [LARGE SCALE GENOMIC DNA]</scope>
</reference>
<dbReference type="InterPro" id="IPR014263">
    <property type="entry name" value="Methanolan_biosynth_EpsI"/>
</dbReference>
<proteinExistence type="predicted"/>
<name>A0A974S4W6_9SPHN</name>
<keyword evidence="3" id="KW-1185">Reference proteome</keyword>
<accession>A0A974S4W6</accession>